<sequence>MSKFHCTVTRRDFMKVLGLGTASTVTAMSTPVFHDLDEVACRSAGEFNSTTAMQKRPWYVKEVDQATVEIDLTRRTPFVGMHAATGVLSGRQCTDEENALKLQMWADNKLAAAQGNRPGFTARDQISAAASLVRSAYTSGGVVYTLPTPPQGFRNVPLTLENLGCPKWGGSPEENTFMLRNIIRQFGGGLMGIARIDNDFQGSRETMFNPNYATLIDADDYIMNGSSIGIPRKCKWAVVITDGDLNDQSRKTVNSPAYFAFVSEKYEWIHKVQNFLWGLGFQSYNVGDAGNPATPSNFWGFVSGVGEYNRTHNPCVTPEGNVGNGAITLITELPLCETKPIDFGVLRFCETCGVCADACPAGAIPTVGEQKEPTWEVEIQPWRASTPDHRRYPNDSHKCAFWYMTNATLGMLPNQGRPVGACGRCANFCVFSKGVDAIVHEAVKATVANTSLLNSFFSTMDRQAGYLHEPSAEERESIWIDYIGPMTDRR</sequence>
<dbReference type="Proteomes" id="UP000053577">
    <property type="component" value="Unassembled WGS sequence"/>
</dbReference>
<dbReference type="NCBIfam" id="TIGR02486">
    <property type="entry name" value="RDH"/>
    <property type="match status" value="1"/>
</dbReference>
<accession>A0A0V8M522</accession>
<dbReference type="PROSITE" id="PS51318">
    <property type="entry name" value="TAT"/>
    <property type="match status" value="1"/>
</dbReference>
<evidence type="ECO:0000313" key="12">
    <source>
        <dbReference type="Proteomes" id="UP000053577"/>
    </source>
</evidence>
<evidence type="ECO:0000256" key="3">
    <source>
        <dbReference type="ARBA" id="ARBA00022485"/>
    </source>
</evidence>
<dbReference type="PROSITE" id="PS00198">
    <property type="entry name" value="4FE4S_FER_1"/>
    <property type="match status" value="1"/>
</dbReference>
<dbReference type="InterPro" id="IPR017896">
    <property type="entry name" value="4Fe4S_Fe-S-bd"/>
</dbReference>
<dbReference type="InterPro" id="IPR006311">
    <property type="entry name" value="TAT_signal"/>
</dbReference>
<dbReference type="OrthoDB" id="9784571at2"/>
<keyword evidence="6" id="KW-0408">Iron</keyword>
<dbReference type="GO" id="GO:0051539">
    <property type="term" value="F:4 iron, 4 sulfur cluster binding"/>
    <property type="evidence" value="ECO:0007669"/>
    <property type="project" value="UniProtKB-KW"/>
</dbReference>
<keyword evidence="3" id="KW-0004">4Fe-4S</keyword>
<evidence type="ECO:0000256" key="4">
    <source>
        <dbReference type="ARBA" id="ARBA00022723"/>
    </source>
</evidence>
<dbReference type="RefSeq" id="WP_058292026.1">
    <property type="nucleotide sequence ID" value="NZ_JGYD01000004.1"/>
</dbReference>
<dbReference type="InterPro" id="IPR028894">
    <property type="entry name" value="RDH_dom"/>
</dbReference>
<reference evidence="11 12" key="1">
    <citation type="journal article" date="2015" name="Sci. Rep.">
        <title>A comparative genomics and reductive dehalogenase gene transcription study of two chloroethene-respiring bacteria, Dehalococcoides mccartyi strains MB and 11a.</title>
        <authorList>
            <person name="Low A."/>
            <person name="Shen Z."/>
            <person name="Cheng D."/>
            <person name="Rogers M.J."/>
            <person name="Lee P.K."/>
            <person name="He J."/>
        </authorList>
    </citation>
    <scope>NUCLEOTIDE SEQUENCE [LARGE SCALE GENOMIC DNA]</scope>
    <source>
        <strain evidence="11 12">MB</strain>
    </source>
</reference>
<dbReference type="EMBL" id="JGYD01000004">
    <property type="protein sequence ID" value="KSV18885.1"/>
    <property type="molecule type" value="Genomic_DNA"/>
</dbReference>
<evidence type="ECO:0000256" key="7">
    <source>
        <dbReference type="ARBA" id="ARBA00023014"/>
    </source>
</evidence>
<dbReference type="Pfam" id="PF13486">
    <property type="entry name" value="Dehalogenase"/>
    <property type="match status" value="1"/>
</dbReference>
<comment type="subcellular location">
    <subcellularLocation>
        <location evidence="1">Cell membrane</location>
    </subcellularLocation>
</comment>
<name>A0A0V8M522_9CHLR</name>
<evidence type="ECO:0000256" key="8">
    <source>
        <dbReference type="ARBA" id="ARBA00023136"/>
    </source>
</evidence>
<comment type="cofactor">
    <cofactor evidence="9">
        <name>corrinoid</name>
        <dbReference type="ChEBI" id="CHEBI:33913"/>
    </cofactor>
</comment>
<keyword evidence="2" id="KW-1003">Cell membrane</keyword>
<dbReference type="AlphaFoldDB" id="A0A0V8M522"/>
<evidence type="ECO:0000256" key="5">
    <source>
        <dbReference type="ARBA" id="ARBA00022729"/>
    </source>
</evidence>
<evidence type="ECO:0000259" key="10">
    <source>
        <dbReference type="PROSITE" id="PS51379"/>
    </source>
</evidence>
<proteinExistence type="predicted"/>
<dbReference type="SUPFAM" id="SSF54862">
    <property type="entry name" value="4Fe-4S ferredoxins"/>
    <property type="match status" value="1"/>
</dbReference>
<evidence type="ECO:0000256" key="1">
    <source>
        <dbReference type="ARBA" id="ARBA00004236"/>
    </source>
</evidence>
<gene>
    <name evidence="11" type="ORF">DA01_07865</name>
</gene>
<evidence type="ECO:0000256" key="9">
    <source>
        <dbReference type="ARBA" id="ARBA00029374"/>
    </source>
</evidence>
<keyword evidence="4" id="KW-0479">Metal-binding</keyword>
<dbReference type="PROSITE" id="PS51379">
    <property type="entry name" value="4FE4S_FER_2"/>
    <property type="match status" value="1"/>
</dbReference>
<keyword evidence="8" id="KW-0472">Membrane</keyword>
<comment type="caution">
    <text evidence="11">The sequence shown here is derived from an EMBL/GenBank/DDBJ whole genome shotgun (WGS) entry which is preliminary data.</text>
</comment>
<keyword evidence="5" id="KW-0732">Signal</keyword>
<dbReference type="GO" id="GO:0005886">
    <property type="term" value="C:plasma membrane"/>
    <property type="evidence" value="ECO:0007669"/>
    <property type="project" value="UniProtKB-SubCell"/>
</dbReference>
<dbReference type="NCBIfam" id="TIGR01409">
    <property type="entry name" value="TAT_signal_seq"/>
    <property type="match status" value="1"/>
</dbReference>
<dbReference type="Gene3D" id="3.30.70.20">
    <property type="match status" value="1"/>
</dbReference>
<dbReference type="InterPro" id="IPR019546">
    <property type="entry name" value="TAT_signal_bac_arc"/>
</dbReference>
<dbReference type="GO" id="GO:0046872">
    <property type="term" value="F:metal ion binding"/>
    <property type="evidence" value="ECO:0007669"/>
    <property type="project" value="UniProtKB-KW"/>
</dbReference>
<feature type="domain" description="4Fe-4S ferredoxin-type" evidence="10">
    <location>
        <begin position="337"/>
        <end position="369"/>
    </location>
</feature>
<evidence type="ECO:0000256" key="2">
    <source>
        <dbReference type="ARBA" id="ARBA00022475"/>
    </source>
</evidence>
<organism evidence="11 12">
    <name type="scientific">Dehalococcoides mccartyi</name>
    <dbReference type="NCBI Taxonomy" id="61435"/>
    <lineage>
        <taxon>Bacteria</taxon>
        <taxon>Bacillati</taxon>
        <taxon>Chloroflexota</taxon>
        <taxon>Dehalococcoidia</taxon>
        <taxon>Dehalococcoidales</taxon>
        <taxon>Dehalococcoidaceae</taxon>
        <taxon>Dehalococcoides</taxon>
    </lineage>
</organism>
<evidence type="ECO:0000313" key="11">
    <source>
        <dbReference type="EMBL" id="KSV18885.1"/>
    </source>
</evidence>
<dbReference type="PATRIC" id="fig|61435.5.peg.1544"/>
<dbReference type="InterPro" id="IPR012832">
    <property type="entry name" value="RDH"/>
</dbReference>
<evidence type="ECO:0000256" key="6">
    <source>
        <dbReference type="ARBA" id="ARBA00023004"/>
    </source>
</evidence>
<keyword evidence="7" id="KW-0411">Iron-sulfur</keyword>
<dbReference type="InterPro" id="IPR017900">
    <property type="entry name" value="4Fe4S_Fe_S_CS"/>
</dbReference>
<protein>
    <recommendedName>
        <fullName evidence="10">4Fe-4S ferredoxin-type domain-containing protein</fullName>
    </recommendedName>
</protein>